<keyword evidence="1" id="KW-0175">Coiled coil</keyword>
<name>A0A814RNT1_ADIRI</name>
<evidence type="ECO:0000313" key="2">
    <source>
        <dbReference type="EMBL" id="CAF0746374.1"/>
    </source>
</evidence>
<dbReference type="EMBL" id="CAJNOJ010000112">
    <property type="protein sequence ID" value="CAF1136193.1"/>
    <property type="molecule type" value="Genomic_DNA"/>
</dbReference>
<comment type="caution">
    <text evidence="3">The sequence shown here is derived from an EMBL/GenBank/DDBJ whole genome shotgun (WGS) entry which is preliminary data.</text>
</comment>
<organism evidence="3 5">
    <name type="scientific">Adineta ricciae</name>
    <name type="common">Rotifer</name>
    <dbReference type="NCBI Taxonomy" id="249248"/>
    <lineage>
        <taxon>Eukaryota</taxon>
        <taxon>Metazoa</taxon>
        <taxon>Spiralia</taxon>
        <taxon>Gnathifera</taxon>
        <taxon>Rotifera</taxon>
        <taxon>Eurotatoria</taxon>
        <taxon>Bdelloidea</taxon>
        <taxon>Adinetida</taxon>
        <taxon>Adinetidae</taxon>
        <taxon>Adineta</taxon>
    </lineage>
</organism>
<sequence>MSVLRPDRTSCATCGQTAGIFTCRGCSENFCLRHTNEHREGLEKQMKHIIHSHQQLKQNITGPTNDQSCQSLLQQIERWEQQSLAKIRQVANDTRDQVLGIVRQRTDDLKEQLSKLSQQLDKAQKDGSYFEDDIRNWLERLQKCQHLFQEQQNTQLYFERSSVPFISKISLHDITNDALPQSSSEGLYQRKLTKYTDDYSNSPENGEYSRGERSLRFQIEQYSRNSSILFGIISKNSLDNDNPHENPTFYGWGSKNLVYRGGDIQANYDGYKTDVQTDDILMLSIDCDRETISLKNERTQRTYVLQIDLSKCPFPWRPNVRFISN</sequence>
<evidence type="ECO:0000313" key="4">
    <source>
        <dbReference type="Proteomes" id="UP000663828"/>
    </source>
</evidence>
<proteinExistence type="predicted"/>
<dbReference type="EMBL" id="CAJNOR010000005">
    <property type="protein sequence ID" value="CAF0746374.1"/>
    <property type="molecule type" value="Genomic_DNA"/>
</dbReference>
<accession>A0A814RNT1</accession>
<dbReference type="Proteomes" id="UP000663828">
    <property type="component" value="Unassembled WGS sequence"/>
</dbReference>
<reference evidence="3" key="1">
    <citation type="submission" date="2021-02" db="EMBL/GenBank/DDBJ databases">
        <authorList>
            <person name="Nowell W R."/>
        </authorList>
    </citation>
    <scope>NUCLEOTIDE SEQUENCE</scope>
</reference>
<evidence type="ECO:0000256" key="1">
    <source>
        <dbReference type="SAM" id="Coils"/>
    </source>
</evidence>
<feature type="coiled-coil region" evidence="1">
    <location>
        <begin position="99"/>
        <end position="126"/>
    </location>
</feature>
<evidence type="ECO:0000313" key="3">
    <source>
        <dbReference type="EMBL" id="CAF1136193.1"/>
    </source>
</evidence>
<dbReference type="AlphaFoldDB" id="A0A814RNT1"/>
<keyword evidence="4" id="KW-1185">Reference proteome</keyword>
<gene>
    <name evidence="3" type="ORF">EDS130_LOCUS21832</name>
    <name evidence="2" type="ORF">XAT740_LOCUS177</name>
</gene>
<dbReference type="Proteomes" id="UP000663852">
    <property type="component" value="Unassembled WGS sequence"/>
</dbReference>
<evidence type="ECO:0000313" key="5">
    <source>
        <dbReference type="Proteomes" id="UP000663852"/>
    </source>
</evidence>
<dbReference type="OrthoDB" id="9998218at2759"/>
<evidence type="ECO:0008006" key="6">
    <source>
        <dbReference type="Google" id="ProtNLM"/>
    </source>
</evidence>
<protein>
    <recommendedName>
        <fullName evidence="6">B box-type domain-containing protein</fullName>
    </recommendedName>
</protein>